<dbReference type="CDD" id="cd07012">
    <property type="entry name" value="PBP2_Bug_TTT"/>
    <property type="match status" value="1"/>
</dbReference>
<accession>A0A1Y0ELQ9</accession>
<dbReference type="KEGG" id="cser:CCO03_07680"/>
<evidence type="ECO:0000256" key="1">
    <source>
        <dbReference type="ARBA" id="ARBA00006987"/>
    </source>
</evidence>
<proteinExistence type="inferred from homology"/>
<evidence type="ECO:0000313" key="2">
    <source>
        <dbReference type="EMBL" id="ARU04573.1"/>
    </source>
</evidence>
<dbReference type="InterPro" id="IPR042100">
    <property type="entry name" value="Bug_dom1"/>
</dbReference>
<dbReference type="Gene3D" id="3.40.190.150">
    <property type="entry name" value="Bordetella uptake gene, domain 1"/>
    <property type="match status" value="1"/>
</dbReference>
<dbReference type="Proteomes" id="UP000196138">
    <property type="component" value="Chromosome"/>
</dbReference>
<dbReference type="Gene3D" id="3.40.190.10">
    <property type="entry name" value="Periplasmic binding protein-like II"/>
    <property type="match status" value="1"/>
</dbReference>
<gene>
    <name evidence="2" type="ORF">CCO03_07680</name>
</gene>
<comment type="similarity">
    <text evidence="1">Belongs to the UPF0065 (bug) family.</text>
</comment>
<dbReference type="EMBL" id="CP021455">
    <property type="protein sequence ID" value="ARU04573.1"/>
    <property type="molecule type" value="Genomic_DNA"/>
</dbReference>
<dbReference type="PANTHER" id="PTHR42928:SF5">
    <property type="entry name" value="BLR1237 PROTEIN"/>
    <property type="match status" value="1"/>
</dbReference>
<dbReference type="InterPro" id="IPR005064">
    <property type="entry name" value="BUG"/>
</dbReference>
<name>A0A1Y0ELQ9_9BURK</name>
<protein>
    <recommendedName>
        <fullName evidence="4">ABC transporter substrate-binding protein</fullName>
    </recommendedName>
</protein>
<sequence length="347" mass="36573">MNAMARHANDARLRGLLRSAAGRAPPAGGRRQWLLQTLAAGVAWEAAPLQALRVRALRLIVVYPPGGASDAFVRVLAPALEAVLGHPVWIDHRGGAGGAIGLRLLAHAAADGHTVALSAITPFTLRRLRSDALPPLGGPDGLVPIGAALHTPSLLVATPALHAADFAAMLQQARRRSRPLRWATSGHGTTGHLILEQVQRQSGSRFTHIPYQGGGTQLNDALGSHFELLSTNVALQQMAHVRQGRLRALAVGFGQRVAALPAVPTLAELGFASANLASVFGLFAPPRTPAATVLRLNQALRAALQAPAVRQHIDASHQQAGDGSAQAFAHAIEQERRRNSDLPLQPR</sequence>
<dbReference type="AlphaFoldDB" id="A0A1Y0ELQ9"/>
<evidence type="ECO:0000313" key="3">
    <source>
        <dbReference type="Proteomes" id="UP000196138"/>
    </source>
</evidence>
<dbReference type="PIRSF" id="PIRSF017082">
    <property type="entry name" value="YflP"/>
    <property type="match status" value="1"/>
</dbReference>
<organism evidence="2 3">
    <name type="scientific">Comamonas serinivorans</name>
    <dbReference type="NCBI Taxonomy" id="1082851"/>
    <lineage>
        <taxon>Bacteria</taxon>
        <taxon>Pseudomonadati</taxon>
        <taxon>Pseudomonadota</taxon>
        <taxon>Betaproteobacteria</taxon>
        <taxon>Burkholderiales</taxon>
        <taxon>Comamonadaceae</taxon>
        <taxon>Comamonas</taxon>
    </lineage>
</organism>
<reference evidence="2 3" key="1">
    <citation type="submission" date="2017-05" db="EMBL/GenBank/DDBJ databases">
        <authorList>
            <person name="Song R."/>
            <person name="Chenine A.L."/>
            <person name="Ruprecht R.M."/>
        </authorList>
    </citation>
    <scope>NUCLEOTIDE SEQUENCE [LARGE SCALE GENOMIC DNA]</scope>
    <source>
        <strain evidence="2 3">DSM 26136</strain>
    </source>
</reference>
<evidence type="ECO:0008006" key="4">
    <source>
        <dbReference type="Google" id="ProtNLM"/>
    </source>
</evidence>
<dbReference type="PANTHER" id="PTHR42928">
    <property type="entry name" value="TRICARBOXYLATE-BINDING PROTEIN"/>
    <property type="match status" value="1"/>
</dbReference>
<dbReference type="Pfam" id="PF03401">
    <property type="entry name" value="TctC"/>
    <property type="match status" value="1"/>
</dbReference>
<keyword evidence="3" id="KW-1185">Reference proteome</keyword>